<dbReference type="InterPro" id="IPR029044">
    <property type="entry name" value="Nucleotide-diphossugar_trans"/>
</dbReference>
<dbReference type="Gene3D" id="3.90.550.10">
    <property type="entry name" value="Spore Coat Polysaccharide Biosynthesis Protein SpsA, Chain A"/>
    <property type="match status" value="1"/>
</dbReference>
<protein>
    <recommendedName>
        <fullName evidence="8">Glucosyl-3-phosphoglycerate synthase</fullName>
        <ecNumber evidence="7">2.4.1.266</ecNumber>
    </recommendedName>
</protein>
<comment type="catalytic activity">
    <reaction evidence="9">
        <text>(2R)-3-phosphoglycerate + UDP-alpha-D-glucose = (2R)-2-O-(alpha-D-glucopyranosyl)-3-phospho-glycerate + UDP + H(+)</text>
        <dbReference type="Rhea" id="RHEA:31319"/>
        <dbReference type="ChEBI" id="CHEBI:15378"/>
        <dbReference type="ChEBI" id="CHEBI:58223"/>
        <dbReference type="ChEBI" id="CHEBI:58272"/>
        <dbReference type="ChEBI" id="CHEBI:58885"/>
        <dbReference type="ChEBI" id="CHEBI:62600"/>
        <dbReference type="EC" id="2.4.1.266"/>
    </reaction>
    <physiologicalReaction direction="left-to-right" evidence="9">
        <dbReference type="Rhea" id="RHEA:31320"/>
    </physiologicalReaction>
</comment>
<dbReference type="InterPro" id="IPR050256">
    <property type="entry name" value="Glycosyltransferase_2"/>
</dbReference>
<name>A0A1T4YVA4_9ACTN</name>
<evidence type="ECO:0000313" key="12">
    <source>
        <dbReference type="EMBL" id="SKB05682.1"/>
    </source>
</evidence>
<evidence type="ECO:0000259" key="11">
    <source>
        <dbReference type="Pfam" id="PF00535"/>
    </source>
</evidence>
<dbReference type="SUPFAM" id="SSF53448">
    <property type="entry name" value="Nucleotide-diphospho-sugar transferases"/>
    <property type="match status" value="1"/>
</dbReference>
<dbReference type="Pfam" id="PF00535">
    <property type="entry name" value="Glycos_transf_2"/>
    <property type="match status" value="1"/>
</dbReference>
<evidence type="ECO:0000256" key="3">
    <source>
        <dbReference type="ARBA" id="ARBA00006739"/>
    </source>
</evidence>
<dbReference type="EMBL" id="LT796768">
    <property type="protein sequence ID" value="SKB05682.1"/>
    <property type="molecule type" value="Genomic_DNA"/>
</dbReference>
<evidence type="ECO:0000256" key="8">
    <source>
        <dbReference type="ARBA" id="ARBA00040894"/>
    </source>
</evidence>
<evidence type="ECO:0000256" key="7">
    <source>
        <dbReference type="ARBA" id="ARBA00039022"/>
    </source>
</evidence>
<keyword evidence="13" id="KW-1185">Reference proteome</keyword>
<evidence type="ECO:0000256" key="1">
    <source>
        <dbReference type="ARBA" id="ARBA00001936"/>
    </source>
</evidence>
<dbReference type="Proteomes" id="UP000191040">
    <property type="component" value="Chromosome I"/>
</dbReference>
<dbReference type="PANTHER" id="PTHR48090">
    <property type="entry name" value="UNDECAPRENYL-PHOSPHATE 4-DEOXY-4-FORMAMIDO-L-ARABINOSE TRANSFERASE-RELATED"/>
    <property type="match status" value="1"/>
</dbReference>
<dbReference type="NCBIfam" id="NF010496">
    <property type="entry name" value="PRK13915.1"/>
    <property type="match status" value="1"/>
</dbReference>
<comment type="cofactor">
    <cofactor evidence="1">
        <name>Mn(2+)</name>
        <dbReference type="ChEBI" id="CHEBI:29035"/>
    </cofactor>
</comment>
<evidence type="ECO:0000313" key="13">
    <source>
        <dbReference type="Proteomes" id="UP000191040"/>
    </source>
</evidence>
<comment type="catalytic activity">
    <reaction evidence="10">
        <text>an NDP-alpha-D-glucose + (2R)-3-phosphoglycerate = (2R)-2-O-(alpha-D-glucopyranosyl)-3-phospho-glycerate + a ribonucleoside 5'-diphosphate + H(+)</text>
        <dbReference type="Rhea" id="RHEA:47244"/>
        <dbReference type="ChEBI" id="CHEBI:15378"/>
        <dbReference type="ChEBI" id="CHEBI:57930"/>
        <dbReference type="ChEBI" id="CHEBI:58272"/>
        <dbReference type="ChEBI" id="CHEBI:62600"/>
        <dbReference type="ChEBI" id="CHEBI:76533"/>
        <dbReference type="EC" id="2.4.1.266"/>
    </reaction>
    <physiologicalReaction direction="left-to-right" evidence="10">
        <dbReference type="Rhea" id="RHEA:47245"/>
    </physiologicalReaction>
</comment>
<dbReference type="STRING" id="1736691.SAMN06295964_1029"/>
<dbReference type="OrthoDB" id="5011697at2"/>
<accession>A0A1T4YVA4</accession>
<keyword evidence="6" id="KW-0460">Magnesium</keyword>
<evidence type="ECO:0000256" key="6">
    <source>
        <dbReference type="ARBA" id="ARBA00022842"/>
    </source>
</evidence>
<dbReference type="PANTHER" id="PTHR48090:SF10">
    <property type="entry name" value="GLUCOSYL-3-PHOSPHOGLYCERATE SYNTHASE"/>
    <property type="match status" value="1"/>
</dbReference>
<proteinExistence type="inferred from homology"/>
<gene>
    <name evidence="12" type="ORF">SAMN06295964_1029</name>
</gene>
<comment type="cofactor">
    <cofactor evidence="2">
        <name>Mg(2+)</name>
        <dbReference type="ChEBI" id="CHEBI:18420"/>
    </cofactor>
</comment>
<dbReference type="AlphaFoldDB" id="A0A1T4YVA4"/>
<organism evidence="12 13">
    <name type="scientific">Aeromicrobium choanae</name>
    <dbReference type="NCBI Taxonomy" id="1736691"/>
    <lineage>
        <taxon>Bacteria</taxon>
        <taxon>Bacillati</taxon>
        <taxon>Actinomycetota</taxon>
        <taxon>Actinomycetes</taxon>
        <taxon>Propionibacteriales</taxon>
        <taxon>Nocardioidaceae</taxon>
        <taxon>Aeromicrobium</taxon>
    </lineage>
</organism>
<keyword evidence="5" id="KW-0808">Transferase</keyword>
<evidence type="ECO:0000256" key="9">
    <source>
        <dbReference type="ARBA" id="ARBA00048689"/>
    </source>
</evidence>
<dbReference type="RefSeq" id="WP_078699156.1">
    <property type="nucleotide sequence ID" value="NZ_LT796768.1"/>
</dbReference>
<sequence length="309" mass="33121">MADTWFDRRTYRWDQWDPAALLEAKRAAGVRVSVVIPALDEAATVGDVAGRIHDAFVGDSGLVDELLVIDSGSTDDTARLAAQAGATVQHLADIRPDLGSHRGKGEAIWKAQFVATGDVLVFVDADLTEWGTHFVTGLLGPLLTDPSVTLVKGFYERPYREGALDDPDGGGRATELVARPALALLRPELTHVVQPLAGEWAVRRAALAAHRVPVGYGVDLAALVDVADAEGIDAIAQVDLGRRAHSHQPLRALGAMSVQLLAAMMSRAGRAPDADEATLRQFRSFEGAFVALQQDVDLTERPPFAEVDR</sequence>
<evidence type="ECO:0000256" key="5">
    <source>
        <dbReference type="ARBA" id="ARBA00022679"/>
    </source>
</evidence>
<dbReference type="GO" id="GO:0016757">
    <property type="term" value="F:glycosyltransferase activity"/>
    <property type="evidence" value="ECO:0007669"/>
    <property type="project" value="UniProtKB-KW"/>
</dbReference>
<evidence type="ECO:0000256" key="4">
    <source>
        <dbReference type="ARBA" id="ARBA00022676"/>
    </source>
</evidence>
<comment type="similarity">
    <text evidence="3">Belongs to the glycosyltransferase 2 family.</text>
</comment>
<keyword evidence="4" id="KW-0328">Glycosyltransferase</keyword>
<reference evidence="13" key="1">
    <citation type="submission" date="2017-02" db="EMBL/GenBank/DDBJ databases">
        <authorList>
            <person name="Varghese N."/>
            <person name="Submissions S."/>
        </authorList>
    </citation>
    <scope>NUCLEOTIDE SEQUENCE [LARGE SCALE GENOMIC DNA]</scope>
    <source>
        <strain evidence="13">9H-4</strain>
    </source>
</reference>
<dbReference type="InterPro" id="IPR001173">
    <property type="entry name" value="Glyco_trans_2-like"/>
</dbReference>
<feature type="domain" description="Glycosyltransferase 2-like" evidence="11">
    <location>
        <begin position="33"/>
        <end position="144"/>
    </location>
</feature>
<evidence type="ECO:0000256" key="2">
    <source>
        <dbReference type="ARBA" id="ARBA00001946"/>
    </source>
</evidence>
<evidence type="ECO:0000256" key="10">
    <source>
        <dbReference type="ARBA" id="ARBA00048997"/>
    </source>
</evidence>
<dbReference type="EC" id="2.4.1.266" evidence="7"/>